<accession>A0A8S1SX48</accession>
<keyword evidence="3" id="KW-0964">Secreted</keyword>
<dbReference type="PANTHER" id="PTHR13234">
    <property type="entry name" value="GAMMA-INTERFERON INDUCIBLE LYSOSOMAL THIOL REDUCTASE GILT"/>
    <property type="match status" value="1"/>
</dbReference>
<dbReference type="GO" id="GO:0005576">
    <property type="term" value="C:extracellular region"/>
    <property type="evidence" value="ECO:0007669"/>
    <property type="project" value="UniProtKB-SubCell"/>
</dbReference>
<name>A0A8S1SX48_PAROT</name>
<comment type="subcellular location">
    <subcellularLocation>
        <location evidence="1">Secreted</location>
    </subcellularLocation>
</comment>
<dbReference type="InterPro" id="IPR004911">
    <property type="entry name" value="Interferon-induced_GILT"/>
</dbReference>
<dbReference type="OMA" id="NSAKACT"/>
<evidence type="ECO:0000256" key="1">
    <source>
        <dbReference type="ARBA" id="ARBA00004613"/>
    </source>
</evidence>
<keyword evidence="7" id="KW-1185">Reference proteome</keyword>
<reference evidence="6" key="1">
    <citation type="submission" date="2021-01" db="EMBL/GenBank/DDBJ databases">
        <authorList>
            <consortium name="Genoscope - CEA"/>
            <person name="William W."/>
        </authorList>
    </citation>
    <scope>NUCLEOTIDE SEQUENCE</scope>
</reference>
<comment type="similarity">
    <text evidence="2">Belongs to the GILT family.</text>
</comment>
<evidence type="ECO:0000313" key="7">
    <source>
        <dbReference type="Proteomes" id="UP000683925"/>
    </source>
</evidence>
<dbReference type="Proteomes" id="UP000683925">
    <property type="component" value="Unassembled WGS sequence"/>
</dbReference>
<dbReference type="Pfam" id="PF03227">
    <property type="entry name" value="GILT"/>
    <property type="match status" value="1"/>
</dbReference>
<evidence type="ECO:0000313" key="6">
    <source>
        <dbReference type="EMBL" id="CAD8143976.1"/>
    </source>
</evidence>
<evidence type="ECO:0000256" key="3">
    <source>
        <dbReference type="ARBA" id="ARBA00022525"/>
    </source>
</evidence>
<organism evidence="6 7">
    <name type="scientific">Paramecium octaurelia</name>
    <dbReference type="NCBI Taxonomy" id="43137"/>
    <lineage>
        <taxon>Eukaryota</taxon>
        <taxon>Sar</taxon>
        <taxon>Alveolata</taxon>
        <taxon>Ciliophora</taxon>
        <taxon>Intramacronucleata</taxon>
        <taxon>Oligohymenophorea</taxon>
        <taxon>Peniculida</taxon>
        <taxon>Parameciidae</taxon>
        <taxon>Paramecium</taxon>
    </lineage>
</organism>
<keyword evidence="5" id="KW-0325">Glycoprotein</keyword>
<dbReference type="AlphaFoldDB" id="A0A8S1SX48"/>
<evidence type="ECO:0000256" key="2">
    <source>
        <dbReference type="ARBA" id="ARBA00005679"/>
    </source>
</evidence>
<dbReference type="OrthoDB" id="958254at2759"/>
<proteinExistence type="inferred from homology"/>
<comment type="caution">
    <text evidence="6">The sequence shown here is derived from an EMBL/GenBank/DDBJ whole genome shotgun (WGS) entry which is preliminary data.</text>
</comment>
<evidence type="ECO:0000256" key="5">
    <source>
        <dbReference type="ARBA" id="ARBA00023180"/>
    </source>
</evidence>
<sequence>MMILENYIRKYIVYIQFKIINTKNRKLAQIMKFLVALILLLSSVGQCEKLQVSAYIESLCPDTTRFIQSSLLKALQTPQFEELVELRLVPYGKASQVLQDDGKIVFQCQHGDLECFGNKIQACGFDALNASQQEQINFLTCIQKSRKRQQDDFENEIRQCLPDLWEGVLECAKGTEGIKLLWANGEETLNLDPKLTYVPWVTVNGKFDSKAHEQIERNIVKWACQIANKQKDNYTQIEACEEYQ</sequence>
<dbReference type="GO" id="GO:0016671">
    <property type="term" value="F:oxidoreductase activity, acting on a sulfur group of donors, disulfide as acceptor"/>
    <property type="evidence" value="ECO:0007669"/>
    <property type="project" value="InterPro"/>
</dbReference>
<keyword evidence="4" id="KW-0732">Signal</keyword>
<evidence type="ECO:0000256" key="4">
    <source>
        <dbReference type="ARBA" id="ARBA00022729"/>
    </source>
</evidence>
<gene>
    <name evidence="6" type="ORF">POCTA_138.1.T0150306</name>
</gene>
<dbReference type="PANTHER" id="PTHR13234:SF8">
    <property type="entry name" value="GAMMA-INTERFERON-INDUCIBLE LYSOSOMAL THIOL REDUCTASE"/>
    <property type="match status" value="1"/>
</dbReference>
<evidence type="ECO:0008006" key="8">
    <source>
        <dbReference type="Google" id="ProtNLM"/>
    </source>
</evidence>
<dbReference type="EMBL" id="CAJJDP010000015">
    <property type="protein sequence ID" value="CAD8143976.1"/>
    <property type="molecule type" value="Genomic_DNA"/>
</dbReference>
<protein>
    <recommendedName>
        <fullName evidence="8">Gamma-interferon-inducible lysosomal thiol reductase</fullName>
    </recommendedName>
</protein>